<evidence type="ECO:0000313" key="2">
    <source>
        <dbReference type="EMBL" id="MCY0966338.1"/>
    </source>
</evidence>
<dbReference type="Pfam" id="PF13557">
    <property type="entry name" value="Phenol_MetA_deg"/>
    <property type="match status" value="1"/>
</dbReference>
<accession>A0A9X3IUM7</accession>
<organism evidence="2 3">
    <name type="scientific">Parathalassolituus penaei</name>
    <dbReference type="NCBI Taxonomy" id="2997323"/>
    <lineage>
        <taxon>Bacteria</taxon>
        <taxon>Pseudomonadati</taxon>
        <taxon>Pseudomonadota</taxon>
        <taxon>Gammaproteobacteria</taxon>
        <taxon>Oceanospirillales</taxon>
        <taxon>Oceanospirillaceae</taxon>
        <taxon>Parathalassolituus</taxon>
    </lineage>
</organism>
<dbReference type="InterPro" id="IPR025737">
    <property type="entry name" value="FApF"/>
</dbReference>
<reference evidence="2" key="1">
    <citation type="submission" date="2022-11" db="EMBL/GenBank/DDBJ databases">
        <title>Parathalassolutuus dongxingensis gen. nov., sp. nov., a novel member of family Oceanospirillaceae isolated from a coastal shrimp pond in Guangxi, China.</title>
        <authorList>
            <person name="Chen H."/>
        </authorList>
    </citation>
    <scope>NUCLEOTIDE SEQUENCE</scope>
    <source>
        <strain evidence="2">G-43</strain>
    </source>
</reference>
<keyword evidence="1" id="KW-0732">Signal</keyword>
<dbReference type="AlphaFoldDB" id="A0A9X3IUM7"/>
<feature type="chain" id="PRO_5040870724" evidence="1">
    <location>
        <begin position="24"/>
        <end position="299"/>
    </location>
</feature>
<dbReference type="EMBL" id="JAPNOA010000039">
    <property type="protein sequence ID" value="MCY0966338.1"/>
    <property type="molecule type" value="Genomic_DNA"/>
</dbReference>
<proteinExistence type="predicted"/>
<name>A0A9X3IUM7_9GAMM</name>
<keyword evidence="3" id="KW-1185">Reference proteome</keyword>
<comment type="caution">
    <text evidence="2">The sequence shown here is derived from an EMBL/GenBank/DDBJ whole genome shotgun (WGS) entry which is preliminary data.</text>
</comment>
<evidence type="ECO:0000256" key="1">
    <source>
        <dbReference type="SAM" id="SignalP"/>
    </source>
</evidence>
<sequence>MKTKTGLALAVLGVLGLTQHSQATEGGNSSYPVGVENFTCCAVPPPGQYGILYAQHYTTDKVVDNDGKTVTPDTFEVTANAIVPRFIWVLDQPVGDASVALHAIMPLVDLDVTVVPGVVEQSKQGLGDMTFGVAFGWHHSQSLHTLAALDVIAPTGAYDKGDTANIGRNHWAIQPVYGVSLINPNGLNADLKSMWTYNLENSATSYKDGQELIFDYALGWGMGNGLVLGVGGYVYNQITDDTQDGDKVENNRGKALAIGPSVRYDSGKGWFATLKYQSESSVRNRAEGQALWLKAVYPF</sequence>
<gene>
    <name evidence="2" type="ORF">OUO13_14170</name>
</gene>
<dbReference type="RefSeq" id="WP_283174546.1">
    <property type="nucleotide sequence ID" value="NZ_JAPNOA010000039.1"/>
</dbReference>
<protein>
    <submittedName>
        <fullName evidence="2">Transporter</fullName>
    </submittedName>
</protein>
<dbReference type="Proteomes" id="UP001150830">
    <property type="component" value="Unassembled WGS sequence"/>
</dbReference>
<evidence type="ECO:0000313" key="3">
    <source>
        <dbReference type="Proteomes" id="UP001150830"/>
    </source>
</evidence>
<feature type="signal peptide" evidence="1">
    <location>
        <begin position="1"/>
        <end position="23"/>
    </location>
</feature>